<dbReference type="InterPro" id="IPR006045">
    <property type="entry name" value="Cupin_1"/>
</dbReference>
<accession>A0ABR2ELT6</accession>
<comment type="caution">
    <text evidence="11">The sequence shown here is derived from an EMBL/GenBank/DDBJ whole genome shotgun (WGS) entry which is preliminary data.</text>
</comment>
<keyword evidence="8 9" id="KW-0464">Manganese</keyword>
<organism evidence="11 12">
    <name type="scientific">Hibiscus sabdariffa</name>
    <name type="common">roselle</name>
    <dbReference type="NCBI Taxonomy" id="183260"/>
    <lineage>
        <taxon>Eukaryota</taxon>
        <taxon>Viridiplantae</taxon>
        <taxon>Streptophyta</taxon>
        <taxon>Embryophyta</taxon>
        <taxon>Tracheophyta</taxon>
        <taxon>Spermatophyta</taxon>
        <taxon>Magnoliopsida</taxon>
        <taxon>eudicotyledons</taxon>
        <taxon>Gunneridae</taxon>
        <taxon>Pentapetalae</taxon>
        <taxon>rosids</taxon>
        <taxon>malvids</taxon>
        <taxon>Malvales</taxon>
        <taxon>Malvaceae</taxon>
        <taxon>Malvoideae</taxon>
        <taxon>Hibiscus</taxon>
    </lineage>
</organism>
<gene>
    <name evidence="11" type="ORF">V6N12_049191</name>
</gene>
<keyword evidence="6 9" id="KW-0732">Signal</keyword>
<dbReference type="InterPro" id="IPR001929">
    <property type="entry name" value="Germin"/>
</dbReference>
<dbReference type="CDD" id="cd02241">
    <property type="entry name" value="cupin_OxOx"/>
    <property type="match status" value="1"/>
</dbReference>
<evidence type="ECO:0000256" key="2">
    <source>
        <dbReference type="ARBA" id="ARBA00007456"/>
    </source>
</evidence>
<evidence type="ECO:0000256" key="3">
    <source>
        <dbReference type="ARBA" id="ARBA00022523"/>
    </source>
</evidence>
<dbReference type="PANTHER" id="PTHR31238">
    <property type="entry name" value="GERMIN-LIKE PROTEIN SUBFAMILY 3 MEMBER 3"/>
    <property type="match status" value="1"/>
</dbReference>
<dbReference type="SMART" id="SM00835">
    <property type="entry name" value="Cupin_1"/>
    <property type="match status" value="1"/>
</dbReference>
<dbReference type="EMBL" id="JBBPBM010000013">
    <property type="protein sequence ID" value="KAK8562142.1"/>
    <property type="molecule type" value="Genomic_DNA"/>
</dbReference>
<evidence type="ECO:0000256" key="6">
    <source>
        <dbReference type="ARBA" id="ARBA00022729"/>
    </source>
</evidence>
<feature type="signal peptide" evidence="9">
    <location>
        <begin position="1"/>
        <end position="24"/>
    </location>
</feature>
<evidence type="ECO:0000256" key="8">
    <source>
        <dbReference type="ARBA" id="ARBA00023211"/>
    </source>
</evidence>
<keyword evidence="7" id="KW-0325">Glycoprotein</keyword>
<reference evidence="11 12" key="1">
    <citation type="journal article" date="2024" name="G3 (Bethesda)">
        <title>Genome assembly of Hibiscus sabdariffa L. provides insights into metabolisms of medicinal natural products.</title>
        <authorList>
            <person name="Kim T."/>
        </authorList>
    </citation>
    <scope>NUCLEOTIDE SEQUENCE [LARGE SCALE GENOMIC DNA]</scope>
    <source>
        <strain evidence="11">TK-2024</strain>
        <tissue evidence="11">Old leaves</tissue>
    </source>
</reference>
<evidence type="ECO:0000313" key="12">
    <source>
        <dbReference type="Proteomes" id="UP001472677"/>
    </source>
</evidence>
<comment type="similarity">
    <text evidence="2 9">Belongs to the germin family.</text>
</comment>
<feature type="domain" description="Cupin type-1" evidence="10">
    <location>
        <begin position="56"/>
        <end position="196"/>
    </location>
</feature>
<keyword evidence="12" id="KW-1185">Reference proteome</keyword>
<evidence type="ECO:0000256" key="5">
    <source>
        <dbReference type="ARBA" id="ARBA00022723"/>
    </source>
</evidence>
<dbReference type="Pfam" id="PF00190">
    <property type="entry name" value="Cupin_1"/>
    <property type="match status" value="1"/>
</dbReference>
<evidence type="ECO:0000313" key="11">
    <source>
        <dbReference type="EMBL" id="KAK8562142.1"/>
    </source>
</evidence>
<name>A0ABR2ELT6_9ROSI</name>
<dbReference type="InterPro" id="IPR014710">
    <property type="entry name" value="RmlC-like_jellyroll"/>
</dbReference>
<evidence type="ECO:0000256" key="9">
    <source>
        <dbReference type="RuleBase" id="RU366015"/>
    </source>
</evidence>
<sequence length="204" mass="22174">MSILSFIHALLYLLVLRVSQVIHASERHIKLDSVVPRKFATADADFFTHSAFRALIGADQPTAFGVMKVGEAEFPALNDQGVSYAVLQFPSGSLNQPHLHPEAGELLFLLTGSLEVGFIDVNDVLRIQTLEAGDVFVFPKGLVHYQYNYGQESAFAISAFGDADARTVLSPWSVVSSNTGDDNIAKSFQIDASNVQKIKASLMS</sequence>
<protein>
    <recommendedName>
        <fullName evidence="9">Germin-like protein</fullName>
    </recommendedName>
</protein>
<evidence type="ECO:0000256" key="7">
    <source>
        <dbReference type="ARBA" id="ARBA00023180"/>
    </source>
</evidence>
<evidence type="ECO:0000256" key="4">
    <source>
        <dbReference type="ARBA" id="ARBA00022525"/>
    </source>
</evidence>
<dbReference type="Gene3D" id="2.60.120.10">
    <property type="entry name" value="Jelly Rolls"/>
    <property type="match status" value="1"/>
</dbReference>
<feature type="chain" id="PRO_5045003157" description="Germin-like protein" evidence="9">
    <location>
        <begin position="25"/>
        <end position="204"/>
    </location>
</feature>
<proteinExistence type="inferred from homology"/>
<dbReference type="InterPro" id="IPR011051">
    <property type="entry name" value="RmlC_Cupin_sf"/>
</dbReference>
<keyword evidence="5 9" id="KW-0479">Metal-binding</keyword>
<dbReference type="PRINTS" id="PR00325">
    <property type="entry name" value="GERMIN"/>
</dbReference>
<dbReference type="SUPFAM" id="SSF51182">
    <property type="entry name" value="RmlC-like cupins"/>
    <property type="match status" value="1"/>
</dbReference>
<evidence type="ECO:0000256" key="1">
    <source>
        <dbReference type="ARBA" id="ARBA00004271"/>
    </source>
</evidence>
<keyword evidence="3 9" id="KW-0052">Apoplast</keyword>
<dbReference type="Proteomes" id="UP001472677">
    <property type="component" value="Unassembled WGS sequence"/>
</dbReference>
<comment type="subcellular location">
    <subcellularLocation>
        <location evidence="1 9">Secreted</location>
        <location evidence="1 9">Extracellular space</location>
        <location evidence="1 9">Apoplast</location>
    </subcellularLocation>
</comment>
<keyword evidence="4 9" id="KW-0964">Secreted</keyword>
<evidence type="ECO:0000259" key="10">
    <source>
        <dbReference type="SMART" id="SM00835"/>
    </source>
</evidence>